<reference evidence="2" key="1">
    <citation type="submission" date="2014-12" db="EMBL/GenBank/DDBJ databases">
        <title>Insight into the proteome of Arion vulgaris.</title>
        <authorList>
            <person name="Aradska J."/>
            <person name="Bulat T."/>
            <person name="Smidak R."/>
            <person name="Sarate P."/>
            <person name="Gangsoo J."/>
            <person name="Sialana F."/>
            <person name="Bilban M."/>
            <person name="Lubec G."/>
        </authorList>
    </citation>
    <scope>NUCLEOTIDE SEQUENCE</scope>
    <source>
        <tissue evidence="2">Skin</tissue>
    </source>
</reference>
<dbReference type="Gene3D" id="1.10.630.10">
    <property type="entry name" value="Cytochrome P450"/>
    <property type="match status" value="1"/>
</dbReference>
<feature type="non-terminal residue" evidence="2">
    <location>
        <position position="1"/>
    </location>
</feature>
<feature type="non-terminal residue" evidence="2">
    <location>
        <position position="82"/>
    </location>
</feature>
<dbReference type="GO" id="GO:0016705">
    <property type="term" value="F:oxidoreductase activity, acting on paired donors, with incorporation or reduction of molecular oxygen"/>
    <property type="evidence" value="ECO:0007669"/>
    <property type="project" value="InterPro"/>
</dbReference>
<dbReference type="AlphaFoldDB" id="A0A0B6YY86"/>
<dbReference type="GO" id="GO:0004497">
    <property type="term" value="F:monooxygenase activity"/>
    <property type="evidence" value="ECO:0007669"/>
    <property type="project" value="InterPro"/>
</dbReference>
<dbReference type="SUPFAM" id="SSF48264">
    <property type="entry name" value="Cytochrome P450"/>
    <property type="match status" value="1"/>
</dbReference>
<gene>
    <name evidence="2" type="primary">ORF41589</name>
</gene>
<accession>A0A0B6YY86</accession>
<organism evidence="2">
    <name type="scientific">Arion vulgaris</name>
    <dbReference type="NCBI Taxonomy" id="1028688"/>
    <lineage>
        <taxon>Eukaryota</taxon>
        <taxon>Metazoa</taxon>
        <taxon>Spiralia</taxon>
        <taxon>Lophotrochozoa</taxon>
        <taxon>Mollusca</taxon>
        <taxon>Gastropoda</taxon>
        <taxon>Heterobranchia</taxon>
        <taxon>Euthyneura</taxon>
        <taxon>Panpulmonata</taxon>
        <taxon>Eupulmonata</taxon>
        <taxon>Stylommatophora</taxon>
        <taxon>Helicina</taxon>
        <taxon>Arionoidea</taxon>
        <taxon>Arionidae</taxon>
        <taxon>Arion</taxon>
    </lineage>
</organism>
<evidence type="ECO:0008006" key="3">
    <source>
        <dbReference type="Google" id="ProtNLM"/>
    </source>
</evidence>
<dbReference type="PANTHER" id="PTHR24284:SF1">
    <property type="entry name" value="CYTOCHROME P450 FAMILY"/>
    <property type="match status" value="1"/>
</dbReference>
<dbReference type="GO" id="GO:0005506">
    <property type="term" value="F:iron ion binding"/>
    <property type="evidence" value="ECO:0007669"/>
    <property type="project" value="InterPro"/>
</dbReference>
<dbReference type="GO" id="GO:0020037">
    <property type="term" value="F:heme binding"/>
    <property type="evidence" value="ECO:0007669"/>
    <property type="project" value="InterPro"/>
</dbReference>
<name>A0A0B6YY86_9EUPU</name>
<evidence type="ECO:0000256" key="1">
    <source>
        <dbReference type="ARBA" id="ARBA00010617"/>
    </source>
</evidence>
<evidence type="ECO:0000313" key="2">
    <source>
        <dbReference type="EMBL" id="CEK61198.1"/>
    </source>
</evidence>
<dbReference type="Pfam" id="PF00067">
    <property type="entry name" value="p450"/>
    <property type="match status" value="1"/>
</dbReference>
<proteinExistence type="inferred from homology"/>
<protein>
    <recommendedName>
        <fullName evidence="3">Cytochrome P450</fullName>
    </recommendedName>
</protein>
<dbReference type="InterPro" id="IPR036396">
    <property type="entry name" value="Cyt_P450_sf"/>
</dbReference>
<dbReference type="EMBL" id="HACG01014333">
    <property type="protein sequence ID" value="CEK61198.1"/>
    <property type="molecule type" value="Transcribed_RNA"/>
</dbReference>
<comment type="similarity">
    <text evidence="1">Belongs to the cytochrome P450 family.</text>
</comment>
<dbReference type="PANTHER" id="PTHR24284">
    <property type="entry name" value="CYTOCHROME P450 FAMILY"/>
    <property type="match status" value="1"/>
</dbReference>
<dbReference type="InterPro" id="IPR001128">
    <property type="entry name" value="Cyt_P450"/>
</dbReference>
<sequence>LVKKADIFSDRPPYFVDEAIGLQNSGVVLSNGANWKEQRSVILSILRAFGMGRNLLALKIQDEVDCYVKHLAKLKGQPTNIR</sequence>